<evidence type="ECO:0000256" key="2">
    <source>
        <dbReference type="ARBA" id="ARBA00009441"/>
    </source>
</evidence>
<dbReference type="PIRSF" id="PIRSF003128">
    <property type="entry name" value="RecN"/>
    <property type="match status" value="1"/>
</dbReference>
<reference evidence="12 13" key="1">
    <citation type="submission" date="2019-12" db="EMBL/GenBank/DDBJ databases">
        <authorList>
            <person name="Zhao J."/>
        </authorList>
    </citation>
    <scope>NUCLEOTIDE SEQUENCE [LARGE SCALE GENOMIC DNA]</scope>
    <source>
        <strain evidence="12 13">S-15</strain>
    </source>
</reference>
<feature type="domain" description="RecF/RecN/SMC N-terminal" evidence="11">
    <location>
        <begin position="2"/>
        <end position="506"/>
    </location>
</feature>
<dbReference type="PANTHER" id="PTHR11059">
    <property type="entry name" value="DNA REPAIR PROTEIN RECN"/>
    <property type="match status" value="1"/>
</dbReference>
<keyword evidence="5 9" id="KW-0227">DNA damage</keyword>
<dbReference type="RefSeq" id="WP_160634117.1">
    <property type="nucleotide sequence ID" value="NZ_WWNE01000012.1"/>
</dbReference>
<evidence type="ECO:0000256" key="7">
    <source>
        <dbReference type="ARBA" id="ARBA00023204"/>
    </source>
</evidence>
<dbReference type="PANTHER" id="PTHR11059:SF0">
    <property type="entry name" value="DNA REPAIR PROTEIN RECN"/>
    <property type="match status" value="1"/>
</dbReference>
<feature type="coiled-coil region" evidence="10">
    <location>
        <begin position="155"/>
        <end position="185"/>
    </location>
</feature>
<evidence type="ECO:0000256" key="1">
    <source>
        <dbReference type="ARBA" id="ARBA00003618"/>
    </source>
</evidence>
<feature type="coiled-coil region" evidence="10">
    <location>
        <begin position="219"/>
        <end position="292"/>
    </location>
</feature>
<dbReference type="AlphaFoldDB" id="A0A6N9NPZ7"/>
<dbReference type="GO" id="GO:0043590">
    <property type="term" value="C:bacterial nucleoid"/>
    <property type="evidence" value="ECO:0007669"/>
    <property type="project" value="TreeGrafter"/>
</dbReference>
<gene>
    <name evidence="12" type="primary">recN</name>
    <name evidence="12" type="ORF">GQN54_13690</name>
</gene>
<dbReference type="Gene3D" id="3.40.50.300">
    <property type="entry name" value="P-loop containing nucleotide triphosphate hydrolases"/>
    <property type="match status" value="2"/>
</dbReference>
<keyword evidence="6" id="KW-0067">ATP-binding</keyword>
<organism evidence="12 13">
    <name type="scientific">Acidiluteibacter ferrifornacis</name>
    <dbReference type="NCBI Taxonomy" id="2692424"/>
    <lineage>
        <taxon>Bacteria</taxon>
        <taxon>Pseudomonadati</taxon>
        <taxon>Bacteroidota</taxon>
        <taxon>Flavobacteriia</taxon>
        <taxon>Flavobacteriales</taxon>
        <taxon>Cryomorphaceae</taxon>
        <taxon>Acidiluteibacter</taxon>
    </lineage>
</organism>
<evidence type="ECO:0000259" key="11">
    <source>
        <dbReference type="Pfam" id="PF02463"/>
    </source>
</evidence>
<evidence type="ECO:0000256" key="10">
    <source>
        <dbReference type="SAM" id="Coils"/>
    </source>
</evidence>
<comment type="similarity">
    <text evidence="2 9">Belongs to the RecN family.</text>
</comment>
<dbReference type="GO" id="GO:0009432">
    <property type="term" value="P:SOS response"/>
    <property type="evidence" value="ECO:0007669"/>
    <property type="project" value="TreeGrafter"/>
</dbReference>
<keyword evidence="4" id="KW-0547">Nucleotide-binding</keyword>
<dbReference type="EMBL" id="WWNE01000012">
    <property type="protein sequence ID" value="NBG67177.1"/>
    <property type="molecule type" value="Genomic_DNA"/>
</dbReference>
<accession>A0A6N9NPZ7</accession>
<keyword evidence="13" id="KW-1185">Reference proteome</keyword>
<evidence type="ECO:0000256" key="8">
    <source>
        <dbReference type="ARBA" id="ARBA00033408"/>
    </source>
</evidence>
<dbReference type="GO" id="GO:0006281">
    <property type="term" value="P:DNA repair"/>
    <property type="evidence" value="ECO:0007669"/>
    <property type="project" value="UniProtKB-KW"/>
</dbReference>
<comment type="caution">
    <text evidence="12">The sequence shown here is derived from an EMBL/GenBank/DDBJ whole genome shotgun (WGS) entry which is preliminary data.</text>
</comment>
<dbReference type="Proteomes" id="UP000470771">
    <property type="component" value="Unassembled WGS sequence"/>
</dbReference>
<evidence type="ECO:0000256" key="5">
    <source>
        <dbReference type="ARBA" id="ARBA00022763"/>
    </source>
</evidence>
<dbReference type="InterPro" id="IPR027417">
    <property type="entry name" value="P-loop_NTPase"/>
</dbReference>
<sequence>MLTSLKISNYALIQELHMKPDEAFTIITGETGAGKSILLGALGLILGQRADLNALKDTSKKCIIEAQFQIETYHLQPIFESFDLDYEPLTIIRREITPNGKSRAFVNDTPVNLSQLKDIGEHLVDIHSQHHTISLNDNSFQLKVVDAYAENKNAIQAYKAEYDTYRKLKKQLAEKELSIVQAKAEESFLQFQFEELDQLQLIENEDVDLEEEQDALVHVEDTKIQLTTALNLLKEQEENVIDSLRMAKSSLTEASKHNKVALELLDRFKSVTIELEDIVATLEEENEELNYDPERLEYIRSRLSAIYNLQKKHHTSNVTDLVTLKNEIEQKLLTISNFDSDVEMIKRTLSQSAAILKEKAAIITANRKAIKQKLESEVKTILDRLGMKNAQLTIEFETLSTYSENGLEVIKFLFTANKGLEKRELSKVASGGELSRLMLAIKSILARKEKMPTIIFDEIDTGVSGEIADKVGEILKSMSQELQIISITHLPQMAAKGVSHLKVYKEDVNGETHSYIKVLNQEERIEELAKMLSGSKTTSAAIDNAKALLNE</sequence>
<dbReference type="Pfam" id="PF02463">
    <property type="entry name" value="SMC_N"/>
    <property type="match status" value="1"/>
</dbReference>
<evidence type="ECO:0000256" key="4">
    <source>
        <dbReference type="ARBA" id="ARBA00022741"/>
    </source>
</evidence>
<keyword evidence="10" id="KW-0175">Coiled coil</keyword>
<name>A0A6N9NPZ7_9FLAO</name>
<dbReference type="SUPFAM" id="SSF52540">
    <property type="entry name" value="P-loop containing nucleoside triphosphate hydrolases"/>
    <property type="match status" value="2"/>
</dbReference>
<dbReference type="GO" id="GO:0006310">
    <property type="term" value="P:DNA recombination"/>
    <property type="evidence" value="ECO:0007669"/>
    <property type="project" value="InterPro"/>
</dbReference>
<dbReference type="InterPro" id="IPR003395">
    <property type="entry name" value="RecF/RecN/SMC_N"/>
</dbReference>
<protein>
    <recommendedName>
        <fullName evidence="3 9">DNA repair protein RecN</fullName>
    </recommendedName>
    <alternativeName>
        <fullName evidence="8 9">Recombination protein N</fullName>
    </alternativeName>
</protein>
<dbReference type="NCBIfam" id="TIGR00634">
    <property type="entry name" value="recN"/>
    <property type="match status" value="1"/>
</dbReference>
<comment type="function">
    <text evidence="1 9">May be involved in recombinational repair of damaged DNA.</text>
</comment>
<evidence type="ECO:0000256" key="9">
    <source>
        <dbReference type="PIRNR" id="PIRNR003128"/>
    </source>
</evidence>
<dbReference type="GO" id="GO:0005524">
    <property type="term" value="F:ATP binding"/>
    <property type="evidence" value="ECO:0007669"/>
    <property type="project" value="UniProtKB-KW"/>
</dbReference>
<keyword evidence="7 9" id="KW-0234">DNA repair</keyword>
<evidence type="ECO:0000256" key="3">
    <source>
        <dbReference type="ARBA" id="ARBA00021315"/>
    </source>
</evidence>
<evidence type="ECO:0000313" key="13">
    <source>
        <dbReference type="Proteomes" id="UP000470771"/>
    </source>
</evidence>
<proteinExistence type="inferred from homology"/>
<dbReference type="CDD" id="cd03241">
    <property type="entry name" value="ABC_RecN"/>
    <property type="match status" value="1"/>
</dbReference>
<evidence type="ECO:0000313" key="12">
    <source>
        <dbReference type="EMBL" id="NBG67177.1"/>
    </source>
</evidence>
<evidence type="ECO:0000256" key="6">
    <source>
        <dbReference type="ARBA" id="ARBA00022840"/>
    </source>
</evidence>
<dbReference type="InterPro" id="IPR004604">
    <property type="entry name" value="DNA_recomb/repair_RecN"/>
</dbReference>